<proteinExistence type="predicted"/>
<dbReference type="InterPro" id="IPR003594">
    <property type="entry name" value="HATPase_dom"/>
</dbReference>
<evidence type="ECO:0000259" key="10">
    <source>
        <dbReference type="PROSITE" id="PS50109"/>
    </source>
</evidence>
<dbReference type="InterPro" id="IPR004358">
    <property type="entry name" value="Sig_transdc_His_kin-like_C"/>
</dbReference>
<dbReference type="Gene3D" id="3.30.450.20">
    <property type="entry name" value="PAS domain"/>
    <property type="match status" value="1"/>
</dbReference>
<feature type="domain" description="Histidine kinase" evidence="10">
    <location>
        <begin position="237"/>
        <end position="452"/>
    </location>
</feature>
<protein>
    <recommendedName>
        <fullName evidence="2">histidine kinase</fullName>
        <ecNumber evidence="2">2.7.13.3</ecNumber>
    </recommendedName>
</protein>
<keyword evidence="7" id="KW-0067">ATP-binding</keyword>
<keyword evidence="4" id="KW-0808">Transferase</keyword>
<dbReference type="AlphaFoldDB" id="A0A6V8MI59"/>
<keyword evidence="3" id="KW-0597">Phosphoprotein</keyword>
<dbReference type="GO" id="GO:0005524">
    <property type="term" value="F:ATP binding"/>
    <property type="evidence" value="ECO:0007669"/>
    <property type="project" value="UniProtKB-KW"/>
</dbReference>
<evidence type="ECO:0000313" key="11">
    <source>
        <dbReference type="EMBL" id="GFO59662.1"/>
    </source>
</evidence>
<evidence type="ECO:0000256" key="5">
    <source>
        <dbReference type="ARBA" id="ARBA00022741"/>
    </source>
</evidence>
<evidence type="ECO:0000256" key="4">
    <source>
        <dbReference type="ARBA" id="ARBA00022679"/>
    </source>
</evidence>
<keyword evidence="8" id="KW-0902">Two-component regulatory system</keyword>
<dbReference type="PRINTS" id="PR00344">
    <property type="entry name" value="BCTRLSENSOR"/>
</dbReference>
<accession>A0A6V8MI59</accession>
<evidence type="ECO:0000313" key="12">
    <source>
        <dbReference type="Proteomes" id="UP000556026"/>
    </source>
</evidence>
<evidence type="ECO:0000256" key="6">
    <source>
        <dbReference type="ARBA" id="ARBA00022777"/>
    </source>
</evidence>
<dbReference type="SUPFAM" id="SSF55874">
    <property type="entry name" value="ATPase domain of HSP90 chaperone/DNA topoisomerase II/histidine kinase"/>
    <property type="match status" value="1"/>
</dbReference>
<dbReference type="GO" id="GO:0000155">
    <property type="term" value="F:phosphorelay sensor kinase activity"/>
    <property type="evidence" value="ECO:0007669"/>
    <property type="project" value="InterPro"/>
</dbReference>
<dbReference type="SUPFAM" id="SSF55785">
    <property type="entry name" value="PYP-like sensor domain (PAS domain)"/>
    <property type="match status" value="1"/>
</dbReference>
<dbReference type="PROSITE" id="PS50109">
    <property type="entry name" value="HIS_KIN"/>
    <property type="match status" value="1"/>
</dbReference>
<comment type="caution">
    <text evidence="11">The sequence shown here is derived from an EMBL/GenBank/DDBJ whole genome shotgun (WGS) entry which is preliminary data.</text>
</comment>
<keyword evidence="5" id="KW-0547">Nucleotide-binding</keyword>
<dbReference type="Pfam" id="PF02518">
    <property type="entry name" value="HATPase_c"/>
    <property type="match status" value="1"/>
</dbReference>
<evidence type="ECO:0000256" key="9">
    <source>
        <dbReference type="SAM" id="Coils"/>
    </source>
</evidence>
<dbReference type="InterPro" id="IPR036097">
    <property type="entry name" value="HisK_dim/P_sf"/>
</dbReference>
<dbReference type="SMART" id="SM00387">
    <property type="entry name" value="HATPase_c"/>
    <property type="match status" value="1"/>
</dbReference>
<gene>
    <name evidence="11" type="ORF">GMST_19870</name>
</gene>
<organism evidence="11 12">
    <name type="scientific">Geomonas silvestris</name>
    <dbReference type="NCBI Taxonomy" id="2740184"/>
    <lineage>
        <taxon>Bacteria</taxon>
        <taxon>Pseudomonadati</taxon>
        <taxon>Thermodesulfobacteriota</taxon>
        <taxon>Desulfuromonadia</taxon>
        <taxon>Geobacterales</taxon>
        <taxon>Geobacteraceae</taxon>
        <taxon>Geomonas</taxon>
    </lineage>
</organism>
<evidence type="ECO:0000256" key="3">
    <source>
        <dbReference type="ARBA" id="ARBA00022553"/>
    </source>
</evidence>
<evidence type="ECO:0000256" key="8">
    <source>
        <dbReference type="ARBA" id="ARBA00023012"/>
    </source>
</evidence>
<comment type="catalytic activity">
    <reaction evidence="1">
        <text>ATP + protein L-histidine = ADP + protein N-phospho-L-histidine.</text>
        <dbReference type="EC" id="2.7.13.3"/>
    </reaction>
</comment>
<dbReference type="Pfam" id="PF08448">
    <property type="entry name" value="PAS_4"/>
    <property type="match status" value="1"/>
</dbReference>
<keyword evidence="6" id="KW-0418">Kinase</keyword>
<keyword evidence="9" id="KW-0175">Coiled coil</keyword>
<dbReference type="PANTHER" id="PTHR43065">
    <property type="entry name" value="SENSOR HISTIDINE KINASE"/>
    <property type="match status" value="1"/>
</dbReference>
<dbReference type="Gene3D" id="3.30.565.10">
    <property type="entry name" value="Histidine kinase-like ATPase, C-terminal domain"/>
    <property type="match status" value="1"/>
</dbReference>
<dbReference type="EC" id="2.7.13.3" evidence="2"/>
<sequence>MGNLEQKPPPVEATILRRRAEDQLSARVTEELPAAADEKSRWLTHELSVHQLELEMQNAELRRTRDSLESALERYSALYEFAPVGYLTLDRHGVILAINLQGAALLRIKRSDLVGQIFVHSVPLSGRTLFHSFLERVFATRKKVSCEVSLAPERDLPRYLQVEAAVDPSGECCNMAILDITDRRRTEEMLAGTLCRSEELNKYLDTRVQKAMADLLEKEKMLIVQDRHAVMGEMINNIAHQWRQPLDTLGLIIQKLPLFYGSEEFTRDFLENNTGRAMKLVSYLSRTIDDFRNFFRSDKETSAFGLNQIVEFTISLIEQSFLDQQIRIVCRLEDGLTVNGYPGEFSQVLMNILMNARDTLVQRQVPDGRITLCGFSEEGITVLNVTDNAGGIPEDIIDKIFDPYFSTKGPGQGGGIGLFMSKTIIEKNMGGRLTATNVQGGARLSIEVKNGE</sequence>
<dbReference type="SUPFAM" id="SSF47384">
    <property type="entry name" value="Homodimeric domain of signal transducing histidine kinase"/>
    <property type="match status" value="1"/>
</dbReference>
<keyword evidence="12" id="KW-1185">Reference proteome</keyword>
<reference evidence="12" key="1">
    <citation type="submission" date="2020-06" db="EMBL/GenBank/DDBJ databases">
        <title>Draft genomic sequence of Geomonas sp. Red330.</title>
        <authorList>
            <person name="Itoh H."/>
            <person name="Zhenxing X."/>
            <person name="Ushijima N."/>
            <person name="Masuda Y."/>
            <person name="Shiratori Y."/>
            <person name="Senoo K."/>
        </authorList>
    </citation>
    <scope>NUCLEOTIDE SEQUENCE [LARGE SCALE GENOMIC DNA]</scope>
    <source>
        <strain evidence="12">Red330</strain>
    </source>
</reference>
<dbReference type="InterPro" id="IPR013656">
    <property type="entry name" value="PAS_4"/>
</dbReference>
<dbReference type="RefSeq" id="WP_183354497.1">
    <property type="nucleotide sequence ID" value="NZ_BLXX01000005.1"/>
</dbReference>
<dbReference type="Proteomes" id="UP000556026">
    <property type="component" value="Unassembled WGS sequence"/>
</dbReference>
<evidence type="ECO:0000256" key="7">
    <source>
        <dbReference type="ARBA" id="ARBA00022840"/>
    </source>
</evidence>
<dbReference type="InterPro" id="IPR036890">
    <property type="entry name" value="HATPase_C_sf"/>
</dbReference>
<dbReference type="EMBL" id="BLXX01000005">
    <property type="protein sequence ID" value="GFO59662.1"/>
    <property type="molecule type" value="Genomic_DNA"/>
</dbReference>
<name>A0A6V8MI59_9BACT</name>
<dbReference type="Gene3D" id="1.10.287.130">
    <property type="match status" value="1"/>
</dbReference>
<dbReference type="InterPro" id="IPR035965">
    <property type="entry name" value="PAS-like_dom_sf"/>
</dbReference>
<dbReference type="PANTHER" id="PTHR43065:SF10">
    <property type="entry name" value="PEROXIDE STRESS-ACTIVATED HISTIDINE KINASE MAK3"/>
    <property type="match status" value="1"/>
</dbReference>
<evidence type="ECO:0000256" key="2">
    <source>
        <dbReference type="ARBA" id="ARBA00012438"/>
    </source>
</evidence>
<feature type="coiled-coil region" evidence="9">
    <location>
        <begin position="51"/>
        <end position="78"/>
    </location>
</feature>
<dbReference type="InterPro" id="IPR005467">
    <property type="entry name" value="His_kinase_dom"/>
</dbReference>
<evidence type="ECO:0000256" key="1">
    <source>
        <dbReference type="ARBA" id="ARBA00000085"/>
    </source>
</evidence>